<protein>
    <submittedName>
        <fullName evidence="1">Uncharacterized protein</fullName>
    </submittedName>
</protein>
<organism evidence="1 2">
    <name type="scientific">Aspergillus turcosus</name>
    <dbReference type="NCBI Taxonomy" id="1245748"/>
    <lineage>
        <taxon>Eukaryota</taxon>
        <taxon>Fungi</taxon>
        <taxon>Dikarya</taxon>
        <taxon>Ascomycota</taxon>
        <taxon>Pezizomycotina</taxon>
        <taxon>Eurotiomycetes</taxon>
        <taxon>Eurotiomycetidae</taxon>
        <taxon>Eurotiales</taxon>
        <taxon>Aspergillaceae</taxon>
        <taxon>Aspergillus</taxon>
        <taxon>Aspergillus subgen. Fumigati</taxon>
    </lineage>
</organism>
<comment type="caution">
    <text evidence="1">The sequence shown here is derived from an EMBL/GenBank/DDBJ whole genome shotgun (WGS) entry which is preliminary data.</text>
</comment>
<dbReference type="EMBL" id="NIDN02000107">
    <property type="protein sequence ID" value="RLL96541.1"/>
    <property type="molecule type" value="Genomic_DNA"/>
</dbReference>
<keyword evidence="2" id="KW-1185">Reference proteome</keyword>
<gene>
    <name evidence="1" type="ORF">CFD26_103792</name>
</gene>
<name>A0A421D358_9EURO</name>
<evidence type="ECO:0000313" key="2">
    <source>
        <dbReference type="Proteomes" id="UP000215289"/>
    </source>
</evidence>
<reference evidence="1 2" key="1">
    <citation type="submission" date="2018-08" db="EMBL/GenBank/DDBJ databases">
        <title>Draft genome sequences of two Aspergillus turcosus clinical strains isolated from bronchoalveolar lavage fluid: one azole-susceptible and the other azole-resistant.</title>
        <authorList>
            <person name="Parent-Michaud M."/>
            <person name="Dufresne P.J."/>
            <person name="Fournier E."/>
            <person name="Martineau C."/>
            <person name="Moreira S."/>
            <person name="Perkins V."/>
            <person name="De Repentigny L."/>
            <person name="Dufresne S.F."/>
        </authorList>
    </citation>
    <scope>NUCLEOTIDE SEQUENCE [LARGE SCALE GENOMIC DNA]</scope>
    <source>
        <strain evidence="1">HMR AF 1038</strain>
    </source>
</reference>
<accession>A0A421D358</accession>
<proteinExistence type="predicted"/>
<dbReference type="AlphaFoldDB" id="A0A421D358"/>
<evidence type="ECO:0000313" key="1">
    <source>
        <dbReference type="EMBL" id="RLL96541.1"/>
    </source>
</evidence>
<dbReference type="Proteomes" id="UP000215289">
    <property type="component" value="Unassembled WGS sequence"/>
</dbReference>
<sequence>MSSEVIATYVNAAGTMTLQVKRTTWEGHQALVLWDKKANKQASFLTFELTSNATQSGSSVGPQISVDAYKILLPEEYRKAKASNILWFHLGNLAVLAWADA</sequence>